<dbReference type="PANTHER" id="PTHR35841:SF1">
    <property type="entry name" value="PHOSPHONATES-BINDING PERIPLASMIC PROTEIN"/>
    <property type="match status" value="1"/>
</dbReference>
<evidence type="ECO:0000313" key="2">
    <source>
        <dbReference type="Proteomes" id="UP001595648"/>
    </source>
</evidence>
<organism evidence="1 2">
    <name type="scientific">Mesorhizobium cantuariense</name>
    <dbReference type="NCBI Taxonomy" id="1300275"/>
    <lineage>
        <taxon>Bacteria</taxon>
        <taxon>Pseudomonadati</taxon>
        <taxon>Pseudomonadota</taxon>
        <taxon>Alphaproteobacteria</taxon>
        <taxon>Hyphomicrobiales</taxon>
        <taxon>Phyllobacteriaceae</taxon>
        <taxon>Mesorhizobium</taxon>
    </lineage>
</organism>
<protein>
    <submittedName>
        <fullName evidence="1">Phosphate/phosphite/phosphonate ABC transporter substrate-binding protein</fullName>
    </submittedName>
</protein>
<dbReference type="PANTHER" id="PTHR35841">
    <property type="entry name" value="PHOSPHONATES-BINDING PERIPLASMIC PROTEIN"/>
    <property type="match status" value="1"/>
</dbReference>
<dbReference type="RefSeq" id="WP_378980408.1">
    <property type="nucleotide sequence ID" value="NZ_JBHRVD010000001.1"/>
</dbReference>
<proteinExistence type="predicted"/>
<comment type="caution">
    <text evidence="1">The sequence shown here is derived from an EMBL/GenBank/DDBJ whole genome shotgun (WGS) entry which is preliminary data.</text>
</comment>
<sequence length="275" mass="29721">MSELIAALPMYDWPEMRDEVDAQWVRLRDAFRQKGIDAPQAIARRNGDLPPVPGGIYDAQSALIAPDSETLPPDELDFHRLWLHPALLFSQTCWGPMELGLSSHVQVIGQPSYDAYEGGQGELYSSAIVMLADGTPSVASPNDGSPLIPLDRIRGKRFTFNNLDSMSGLIGLTRDLQAMGESLDLFSSRSESGGHRASIVAIAEGRADVAAIDCESWALAQRFEPAAKEVAVVGWTGRRKGLPFITAATTPEKTVAALREAIAGLAEQPLIQRVG</sequence>
<gene>
    <name evidence="1" type="ORF">ACFOJ9_18955</name>
</gene>
<dbReference type="Proteomes" id="UP001595648">
    <property type="component" value="Unassembled WGS sequence"/>
</dbReference>
<dbReference type="Pfam" id="PF12974">
    <property type="entry name" value="Phosphonate-bd"/>
    <property type="match status" value="1"/>
</dbReference>
<dbReference type="SUPFAM" id="SSF53850">
    <property type="entry name" value="Periplasmic binding protein-like II"/>
    <property type="match status" value="1"/>
</dbReference>
<dbReference type="EMBL" id="JBHRVD010000001">
    <property type="protein sequence ID" value="MFC3323825.1"/>
    <property type="molecule type" value="Genomic_DNA"/>
</dbReference>
<dbReference type="Gene3D" id="3.40.190.10">
    <property type="entry name" value="Periplasmic binding protein-like II"/>
    <property type="match status" value="1"/>
</dbReference>
<evidence type="ECO:0000313" key="1">
    <source>
        <dbReference type="EMBL" id="MFC3323825.1"/>
    </source>
</evidence>
<keyword evidence="2" id="KW-1185">Reference proteome</keyword>
<name>A0ABV7MQ25_9HYPH</name>
<accession>A0ABV7MQ25</accession>
<reference evidence="2" key="1">
    <citation type="journal article" date="2019" name="Int. J. Syst. Evol. Microbiol.">
        <title>The Global Catalogue of Microorganisms (GCM) 10K type strain sequencing project: providing services to taxonomists for standard genome sequencing and annotation.</title>
        <authorList>
            <consortium name="The Broad Institute Genomics Platform"/>
            <consortium name="The Broad Institute Genome Sequencing Center for Infectious Disease"/>
            <person name="Wu L."/>
            <person name="Ma J."/>
        </authorList>
    </citation>
    <scope>NUCLEOTIDE SEQUENCE [LARGE SCALE GENOMIC DNA]</scope>
    <source>
        <strain evidence="2">ICMP 19515</strain>
    </source>
</reference>